<dbReference type="OrthoDB" id="6581954at2759"/>
<dbReference type="Proteomes" id="UP000236664">
    <property type="component" value="Unassembled WGS sequence"/>
</dbReference>
<feature type="transmembrane region" description="Helical" evidence="2">
    <location>
        <begin position="7"/>
        <end position="25"/>
    </location>
</feature>
<feature type="transmembrane region" description="Helical" evidence="2">
    <location>
        <begin position="45"/>
        <end position="63"/>
    </location>
</feature>
<dbReference type="EMBL" id="MTQA01000087">
    <property type="protein sequence ID" value="PNP79938.1"/>
    <property type="molecule type" value="Genomic_DNA"/>
</dbReference>
<gene>
    <name evidence="3" type="ORF">FNYG_06635</name>
</gene>
<reference evidence="3 4" key="1">
    <citation type="submission" date="2017-06" db="EMBL/GenBank/DDBJ databases">
        <title>Genome of Fusarium nygamai isolate CS10214.</title>
        <authorList>
            <person name="Gardiner D.M."/>
            <person name="Obanor F."/>
            <person name="Kazan K."/>
        </authorList>
    </citation>
    <scope>NUCLEOTIDE SEQUENCE [LARGE SCALE GENOMIC DNA]</scope>
    <source>
        <strain evidence="3 4">CS10214</strain>
    </source>
</reference>
<feature type="compositionally biased region" description="Basic and acidic residues" evidence="1">
    <location>
        <begin position="295"/>
        <end position="307"/>
    </location>
</feature>
<dbReference type="SUPFAM" id="SSF161070">
    <property type="entry name" value="SNF-like"/>
    <property type="match status" value="1"/>
</dbReference>
<dbReference type="AlphaFoldDB" id="A0A2K0WCD6"/>
<feature type="region of interest" description="Disordered" evidence="1">
    <location>
        <begin position="271"/>
        <end position="307"/>
    </location>
</feature>
<dbReference type="InterPro" id="IPR037272">
    <property type="entry name" value="SNS_sf"/>
</dbReference>
<keyword evidence="2" id="KW-0472">Membrane</keyword>
<accession>A0A2K0WCD6</accession>
<sequence length="307" mass="33545">MGQRIPRWIISTSVIVLGLLTSLIYSSEFGFSVLDAVDAFVNDVALFITVFSETYMACTLYRWKDPVDQIGAISYFVFNGGYILSLFLGLLIGHLVSAPAGAGVGFGVFIGCSLFTAFFGKTPSIPAPRFWGTNTILSRFWATNSVAISTMPFSVVIPTGHSNWKIPAIWPFCLKFVTGPAVAMVFSFAYPKFLNNYSDDPPFIYSFVLMHMVVIFIIGAFLAPRFLNVLIPSHRLERGDGKYDVAPQMTIDNRPIIDNGGIEGGHADADAAHHSASADGNSMEADKGVFQPKDGTARFETPVEPRQ</sequence>
<proteinExistence type="predicted"/>
<name>A0A2K0WCD6_GIBNY</name>
<evidence type="ECO:0000313" key="3">
    <source>
        <dbReference type="EMBL" id="PNP79938.1"/>
    </source>
</evidence>
<keyword evidence="2" id="KW-1133">Transmembrane helix</keyword>
<feature type="transmembrane region" description="Helical" evidence="2">
    <location>
        <begin position="203"/>
        <end position="223"/>
    </location>
</feature>
<evidence type="ECO:0000256" key="2">
    <source>
        <dbReference type="SAM" id="Phobius"/>
    </source>
</evidence>
<organism evidence="3 4">
    <name type="scientific">Gibberella nygamai</name>
    <name type="common">Bean root rot disease fungus</name>
    <name type="synonym">Fusarium nygamai</name>
    <dbReference type="NCBI Taxonomy" id="42673"/>
    <lineage>
        <taxon>Eukaryota</taxon>
        <taxon>Fungi</taxon>
        <taxon>Dikarya</taxon>
        <taxon>Ascomycota</taxon>
        <taxon>Pezizomycotina</taxon>
        <taxon>Sordariomycetes</taxon>
        <taxon>Hypocreomycetidae</taxon>
        <taxon>Hypocreales</taxon>
        <taxon>Nectriaceae</taxon>
        <taxon>Fusarium</taxon>
        <taxon>Fusarium fujikuroi species complex</taxon>
    </lineage>
</organism>
<dbReference type="STRING" id="42673.A0A2K0WCD6"/>
<keyword evidence="2" id="KW-0812">Transmembrane</keyword>
<evidence type="ECO:0000256" key="1">
    <source>
        <dbReference type="SAM" id="MobiDB-lite"/>
    </source>
</evidence>
<feature type="transmembrane region" description="Helical" evidence="2">
    <location>
        <begin position="75"/>
        <end position="96"/>
    </location>
</feature>
<protein>
    <submittedName>
        <fullName evidence="3">Uncharacterized protein</fullName>
    </submittedName>
</protein>
<feature type="transmembrane region" description="Helical" evidence="2">
    <location>
        <begin position="172"/>
        <end position="191"/>
    </location>
</feature>
<keyword evidence="4" id="KW-1185">Reference proteome</keyword>
<feature type="transmembrane region" description="Helical" evidence="2">
    <location>
        <begin position="102"/>
        <end position="120"/>
    </location>
</feature>
<comment type="caution">
    <text evidence="3">The sequence shown here is derived from an EMBL/GenBank/DDBJ whole genome shotgun (WGS) entry which is preliminary data.</text>
</comment>
<evidence type="ECO:0000313" key="4">
    <source>
        <dbReference type="Proteomes" id="UP000236664"/>
    </source>
</evidence>